<keyword evidence="3 4" id="KW-0418">Kinase</keyword>
<dbReference type="InterPro" id="IPR004381">
    <property type="entry name" value="Glycerate_kinase"/>
</dbReference>
<organism evidence="5 6">
    <name type="scientific">Vogesella aquatica</name>
    <dbReference type="NCBI Taxonomy" id="2984206"/>
    <lineage>
        <taxon>Bacteria</taxon>
        <taxon>Pseudomonadati</taxon>
        <taxon>Pseudomonadota</taxon>
        <taxon>Betaproteobacteria</taxon>
        <taxon>Neisseriales</taxon>
        <taxon>Chromobacteriaceae</taxon>
        <taxon>Vogesella</taxon>
    </lineage>
</organism>
<evidence type="ECO:0000256" key="3">
    <source>
        <dbReference type="ARBA" id="ARBA00022777"/>
    </source>
</evidence>
<dbReference type="InterPro" id="IPR018197">
    <property type="entry name" value="Glycerate_kinase_RE-like"/>
</dbReference>
<dbReference type="Proteomes" id="UP001219956">
    <property type="component" value="Unassembled WGS sequence"/>
</dbReference>
<comment type="caution">
    <text evidence="5">The sequence shown here is derived from an EMBL/GenBank/DDBJ whole genome shotgun (WGS) entry which is preliminary data.</text>
</comment>
<gene>
    <name evidence="5" type="ORF">PQU95_17965</name>
</gene>
<evidence type="ECO:0000313" key="5">
    <source>
        <dbReference type="EMBL" id="MDC7719092.1"/>
    </source>
</evidence>
<keyword evidence="2 4" id="KW-0808">Transferase</keyword>
<dbReference type="InterPro" id="IPR018193">
    <property type="entry name" value="Glyc_kinase_flavodox-like_fold"/>
</dbReference>
<dbReference type="EMBL" id="JAQQLF010000031">
    <property type="protein sequence ID" value="MDC7719092.1"/>
    <property type="molecule type" value="Genomic_DNA"/>
</dbReference>
<dbReference type="NCBIfam" id="TIGR00045">
    <property type="entry name" value="glycerate kinase"/>
    <property type="match status" value="1"/>
</dbReference>
<keyword evidence="6" id="KW-1185">Reference proteome</keyword>
<reference evidence="5 6" key="1">
    <citation type="submission" date="2023-01" db="EMBL/GenBank/DDBJ databases">
        <title>Novel species of the genus Vogesella isolated from rivers.</title>
        <authorList>
            <person name="Lu H."/>
        </authorList>
    </citation>
    <scope>NUCLEOTIDE SEQUENCE [LARGE SCALE GENOMIC DNA]</scope>
    <source>
        <strain evidence="5 6">DC21W</strain>
    </source>
</reference>
<dbReference type="Gene3D" id="3.90.1510.10">
    <property type="entry name" value="Glycerate kinase, domain 2"/>
    <property type="match status" value="1"/>
</dbReference>
<dbReference type="SUPFAM" id="SSF110738">
    <property type="entry name" value="Glycerate kinase I"/>
    <property type="match status" value="1"/>
</dbReference>
<dbReference type="GO" id="GO:0016301">
    <property type="term" value="F:kinase activity"/>
    <property type="evidence" value="ECO:0007669"/>
    <property type="project" value="UniProtKB-KW"/>
</dbReference>
<dbReference type="Pfam" id="PF02595">
    <property type="entry name" value="Gly_kinase"/>
    <property type="match status" value="1"/>
</dbReference>
<name>A0ABT5J2U3_9NEIS</name>
<evidence type="ECO:0000256" key="4">
    <source>
        <dbReference type="PIRNR" id="PIRNR006078"/>
    </source>
</evidence>
<evidence type="ECO:0000256" key="2">
    <source>
        <dbReference type="ARBA" id="ARBA00022679"/>
    </source>
</evidence>
<evidence type="ECO:0000313" key="6">
    <source>
        <dbReference type="Proteomes" id="UP001219956"/>
    </source>
</evidence>
<evidence type="ECO:0000256" key="1">
    <source>
        <dbReference type="ARBA" id="ARBA00006284"/>
    </source>
</evidence>
<proteinExistence type="inferred from homology"/>
<accession>A0ABT5J2U3</accession>
<dbReference type="RefSeq" id="WP_272753277.1">
    <property type="nucleotide sequence ID" value="NZ_JAQQLF010000031.1"/>
</dbReference>
<dbReference type="PIRSF" id="PIRSF006078">
    <property type="entry name" value="GlxK"/>
    <property type="match status" value="1"/>
</dbReference>
<protein>
    <submittedName>
        <fullName evidence="5">Glycerate kinase</fullName>
    </submittedName>
</protein>
<sequence length="380" mass="37660">MRKIVIAPDSFKETLSARQVADIIAAALAPHLPHTELHTVPVADGGEGTLDALLAATAGQYHYLDVRGPLGAPVRAAWGMLGDGETAVVEMAAASGIALVPREQRDPLRACSYGTGQLVRAALDHGARRLILAIGGSATNDGGAGMLAALGAQLLDAAGQPLPPGGAALAKLATLDLAGLDARLAQCRIDIACDVRNPLLGEHGASAVFGPQKGATPAMVAQLDAALAHYAAVLHAATGCDAANLPGSGAAGGMGAAALAVLGGRMQAGIELVLDAAGLAAAIQGADLVITGEGRLDGQSAFGKTPVGVATLAARYGVPTIAIGGALGDGVETLQQHHIRAVFACVDRISTLEAALGNAAANLSRVAGNVGALLALRGKP</sequence>
<dbReference type="PANTHER" id="PTHR21599">
    <property type="entry name" value="GLYCERATE KINASE"/>
    <property type="match status" value="1"/>
</dbReference>
<comment type="similarity">
    <text evidence="1 4">Belongs to the glycerate kinase type-1 family.</text>
</comment>
<dbReference type="InterPro" id="IPR036129">
    <property type="entry name" value="Glycerate_kinase_sf"/>
</dbReference>
<dbReference type="PANTHER" id="PTHR21599:SF0">
    <property type="entry name" value="GLYCERATE KINASE"/>
    <property type="match status" value="1"/>
</dbReference>
<dbReference type="Gene3D" id="3.40.50.10350">
    <property type="entry name" value="Glycerate kinase, domain 1"/>
    <property type="match status" value="1"/>
</dbReference>